<accession>A0A1I4ZQV7</accession>
<evidence type="ECO:0000256" key="7">
    <source>
        <dbReference type="ARBA" id="ARBA00022741"/>
    </source>
</evidence>
<feature type="region of interest" description="Disordered" evidence="16">
    <location>
        <begin position="173"/>
        <end position="221"/>
    </location>
</feature>
<dbReference type="RefSeq" id="WP_245758463.1">
    <property type="nucleotide sequence ID" value="NZ_FOVI01000006.1"/>
</dbReference>
<evidence type="ECO:0000256" key="15">
    <source>
        <dbReference type="ARBA" id="ARBA00023180"/>
    </source>
</evidence>
<proteinExistence type="predicted"/>
<protein>
    <recommendedName>
        <fullName evidence="2">receptor protein-tyrosine kinase</fullName>
        <ecNumber evidence="2">2.7.10.1</ecNumber>
    </recommendedName>
</protein>
<keyword evidence="12" id="KW-0829">Tyrosine-protein kinase</keyword>
<evidence type="ECO:0000256" key="1">
    <source>
        <dbReference type="ARBA" id="ARBA00004251"/>
    </source>
</evidence>
<dbReference type="InterPro" id="IPR045474">
    <property type="entry name" value="GEVED"/>
</dbReference>
<feature type="non-terminal residue" evidence="18">
    <location>
        <position position="1039"/>
    </location>
</feature>
<dbReference type="PRINTS" id="PR01228">
    <property type="entry name" value="EGGSHELL"/>
</dbReference>
<dbReference type="Gene3D" id="2.60.40.2700">
    <property type="match status" value="1"/>
</dbReference>
<dbReference type="Pfam" id="PF20009">
    <property type="entry name" value="GEVED"/>
    <property type="match status" value="1"/>
</dbReference>
<evidence type="ECO:0000256" key="12">
    <source>
        <dbReference type="ARBA" id="ARBA00023137"/>
    </source>
</evidence>
<keyword evidence="9" id="KW-0067">ATP-binding</keyword>
<dbReference type="GO" id="GO:0005886">
    <property type="term" value="C:plasma membrane"/>
    <property type="evidence" value="ECO:0007669"/>
    <property type="project" value="UniProtKB-SubCell"/>
</dbReference>
<evidence type="ECO:0000256" key="16">
    <source>
        <dbReference type="SAM" id="MobiDB-lite"/>
    </source>
</evidence>
<keyword evidence="13" id="KW-1015">Disulfide bond</keyword>
<dbReference type="InterPro" id="IPR013783">
    <property type="entry name" value="Ig-like_fold"/>
</dbReference>
<dbReference type="InterPro" id="IPR025667">
    <property type="entry name" value="SprB_repeat"/>
</dbReference>
<keyword evidence="15" id="KW-0325">Glycoprotein</keyword>
<keyword evidence="14" id="KW-0675">Receptor</keyword>
<dbReference type="SMART" id="SM00060">
    <property type="entry name" value="FN3"/>
    <property type="match status" value="2"/>
</dbReference>
<dbReference type="GO" id="GO:0005524">
    <property type="term" value="F:ATP binding"/>
    <property type="evidence" value="ECO:0007669"/>
    <property type="project" value="UniProtKB-KW"/>
</dbReference>
<dbReference type="AlphaFoldDB" id="A0A1I4ZQV7"/>
<dbReference type="InterPro" id="IPR036116">
    <property type="entry name" value="FN3_sf"/>
</dbReference>
<keyword evidence="6" id="KW-0732">Signal</keyword>
<keyword evidence="7" id="KW-0547">Nucleotide-binding</keyword>
<evidence type="ECO:0000256" key="14">
    <source>
        <dbReference type="ARBA" id="ARBA00023170"/>
    </source>
</evidence>
<keyword evidence="3" id="KW-1003">Cell membrane</keyword>
<evidence type="ECO:0000256" key="5">
    <source>
        <dbReference type="ARBA" id="ARBA00022692"/>
    </source>
</evidence>
<dbReference type="STRING" id="913024.SAMN05421741_106166"/>
<evidence type="ECO:0000256" key="13">
    <source>
        <dbReference type="ARBA" id="ARBA00023157"/>
    </source>
</evidence>
<dbReference type="EMBL" id="FOVI01000006">
    <property type="protein sequence ID" value="SFN52528.1"/>
    <property type="molecule type" value="Genomic_DNA"/>
</dbReference>
<feature type="domain" description="Fibronectin type-III" evidence="17">
    <location>
        <begin position="556"/>
        <end position="655"/>
    </location>
</feature>
<keyword evidence="4" id="KW-0808">Transferase</keyword>
<dbReference type="Pfam" id="PF12810">
    <property type="entry name" value="ALK_LTK_GRD"/>
    <property type="match status" value="1"/>
</dbReference>
<dbReference type="CDD" id="cd00063">
    <property type="entry name" value="FN3"/>
    <property type="match status" value="1"/>
</dbReference>
<evidence type="ECO:0000256" key="6">
    <source>
        <dbReference type="ARBA" id="ARBA00022729"/>
    </source>
</evidence>
<dbReference type="Gene3D" id="2.60.40.10">
    <property type="entry name" value="Immunoglobulins"/>
    <property type="match status" value="2"/>
</dbReference>
<dbReference type="Gene3D" id="2.60.40.740">
    <property type="match status" value="1"/>
</dbReference>
<name>A0A1I4ZQV7_9FLAO</name>
<evidence type="ECO:0000256" key="10">
    <source>
        <dbReference type="ARBA" id="ARBA00022989"/>
    </source>
</evidence>
<dbReference type="InterPro" id="IPR055163">
    <property type="entry name" value="ALK/LTK-like_GRD"/>
</dbReference>
<dbReference type="Pfam" id="PF13573">
    <property type="entry name" value="SprB"/>
    <property type="match status" value="2"/>
</dbReference>
<dbReference type="PROSITE" id="PS50853">
    <property type="entry name" value="FN3"/>
    <property type="match status" value="2"/>
</dbReference>
<reference evidence="19" key="1">
    <citation type="submission" date="2016-10" db="EMBL/GenBank/DDBJ databases">
        <authorList>
            <person name="Varghese N."/>
            <person name="Submissions S."/>
        </authorList>
    </citation>
    <scope>NUCLEOTIDE SEQUENCE [LARGE SCALE GENOMIC DNA]</scope>
    <source>
        <strain evidence="19">DS-12</strain>
    </source>
</reference>
<evidence type="ECO:0000313" key="18">
    <source>
        <dbReference type="EMBL" id="SFN52528.1"/>
    </source>
</evidence>
<dbReference type="GO" id="GO:0004714">
    <property type="term" value="F:transmembrane receptor protein tyrosine kinase activity"/>
    <property type="evidence" value="ECO:0007669"/>
    <property type="project" value="UniProtKB-EC"/>
</dbReference>
<dbReference type="SUPFAM" id="SSF49265">
    <property type="entry name" value="Fibronectin type III"/>
    <property type="match status" value="2"/>
</dbReference>
<keyword evidence="10" id="KW-1133">Transmembrane helix</keyword>
<evidence type="ECO:0000313" key="19">
    <source>
        <dbReference type="Proteomes" id="UP000199036"/>
    </source>
</evidence>
<dbReference type="EC" id="2.7.10.1" evidence="2"/>
<feature type="compositionally biased region" description="Polar residues" evidence="16">
    <location>
        <begin position="183"/>
        <end position="192"/>
    </location>
</feature>
<keyword evidence="11" id="KW-0472">Membrane</keyword>
<feature type="domain" description="Fibronectin type-III" evidence="17">
    <location>
        <begin position="826"/>
        <end position="921"/>
    </location>
</feature>
<evidence type="ECO:0000256" key="3">
    <source>
        <dbReference type="ARBA" id="ARBA00022475"/>
    </source>
</evidence>
<dbReference type="Proteomes" id="UP000199036">
    <property type="component" value="Unassembled WGS sequence"/>
</dbReference>
<gene>
    <name evidence="18" type="ORF">SAMN05421741_106166</name>
</gene>
<evidence type="ECO:0000256" key="4">
    <source>
        <dbReference type="ARBA" id="ARBA00022679"/>
    </source>
</evidence>
<comment type="subcellular location">
    <subcellularLocation>
        <location evidence="1">Cell membrane</location>
        <topology evidence="1">Single-pass type I membrane protein</topology>
    </subcellularLocation>
</comment>
<keyword evidence="5" id="KW-0812">Transmembrane</keyword>
<feature type="compositionally biased region" description="Gly residues" evidence="16">
    <location>
        <begin position="195"/>
        <end position="207"/>
    </location>
</feature>
<organism evidence="18 19">
    <name type="scientific">Paenimyroides ummariense</name>
    <dbReference type="NCBI Taxonomy" id="913024"/>
    <lineage>
        <taxon>Bacteria</taxon>
        <taxon>Pseudomonadati</taxon>
        <taxon>Bacteroidota</taxon>
        <taxon>Flavobacteriia</taxon>
        <taxon>Flavobacteriales</taxon>
        <taxon>Flavobacteriaceae</taxon>
        <taxon>Paenimyroides</taxon>
    </lineage>
</organism>
<dbReference type="InterPro" id="IPR003961">
    <property type="entry name" value="FN3_dom"/>
</dbReference>
<evidence type="ECO:0000256" key="2">
    <source>
        <dbReference type="ARBA" id="ARBA00011902"/>
    </source>
</evidence>
<keyword evidence="8" id="KW-0418">Kinase</keyword>
<evidence type="ECO:0000256" key="8">
    <source>
        <dbReference type="ARBA" id="ARBA00022777"/>
    </source>
</evidence>
<evidence type="ECO:0000256" key="11">
    <source>
        <dbReference type="ARBA" id="ARBA00023136"/>
    </source>
</evidence>
<evidence type="ECO:0000259" key="17">
    <source>
        <dbReference type="PROSITE" id="PS50853"/>
    </source>
</evidence>
<sequence length="1039" mass="105781">MKKITNQTKLKIRWLNNNALVLLLFGMVLSFIQGQAQTFSHTGSVQTATLAAGSYEIEMWGADGGGTTGTNPSAAVAKLGGKGGYAKGTLTLTASTTVSIYVGGKGALEGLNVPGGFNGGGSSGTTTGAVCGSGGGASDVRIGGNALTNRIIVAGGGGAAGYQECNGSPNVISGGNGGGSTGQTPAGFSYTSRVGKGGTQTAGGAGGTDTTHGNGSAGTLGLGGNGGTGTGNGAGGGGGYYGGGGGSGGGSCAGGGGGGSSYVGGVTAGTTLMFGDAGFIPNPDSTGNGVIVIRSLAPCTGTPTAGTAQASATNICPGPFNLSLTGATSGGGITYQWQSSAPGANNWSDISGATGVYYTVTNPTASRDYRCIVTCTHTSNTATSNVVTVTIKPVNQCYCTPTYTYSCSNTSENVNSFILVGEGTSAISDLNTGCSTGNYQNRIPSFAPVDLLQDGEYVVQVNTNYSSGSFVWANLWIDFNDNGIFETSEQLIKDLPMATSPAFVSPKILIPASANPGVHRMRVRANYNATVDACANGNWGETHDYEVNIIPISCYRPLITSVTKASATSVNVTITPSPLNTGTVSYQYEVRTSGLPGSGATGLVTSGSATSANFPITGLQAGAVYTVYIRTSCSATDFSQYSSFEFGIPATLPYTQNFEGTQPGWVLANGGSVNEWVIGNAVASAGTKSLYISNDQGVSNAYNTGTSTVVHAYKDFELVAGITDVSISFDWHAMGESSWDYLKVWLVPITFKPTTGTEIATATGRVNLFGNLNQDASFKRAQIIRGTAAYTGAFRVIFEWINDGSGGTMPPAAIDNIEIKRVTCYEPLTMTLSNVTEKGVTVTLAPDPKNTGTVTYQYEVRTSGAAGSGTVGRVATGTSTTPVFNITGLPANTDYQIYVRTACSSSDFSFWKSGAFKTLEVLAIDVVQVDINCFGADNGSISVTKTSGGKTPYTYAWTPSGATTTSISNLAPGTYSLTVSDGSGQVINRSFTITQPTLVVPNLTFTNVSCNGKNDGSASVSPSGGIAPYTVLWSDGVIG</sequence>
<evidence type="ECO:0000256" key="9">
    <source>
        <dbReference type="ARBA" id="ARBA00022840"/>
    </source>
</evidence>
<keyword evidence="19" id="KW-1185">Reference proteome</keyword>